<proteinExistence type="predicted"/>
<evidence type="ECO:0000313" key="2">
    <source>
        <dbReference type="EMBL" id="CAL6012445.1"/>
    </source>
</evidence>
<reference evidence="2 3" key="2">
    <citation type="submission" date="2024-07" db="EMBL/GenBank/DDBJ databases">
        <authorList>
            <person name="Akdeniz Z."/>
        </authorList>
    </citation>
    <scope>NUCLEOTIDE SEQUENCE [LARGE SCALE GENOMIC DNA]</scope>
</reference>
<keyword evidence="3" id="KW-1185">Reference proteome</keyword>
<organism evidence="1">
    <name type="scientific">Hexamita inflata</name>
    <dbReference type="NCBI Taxonomy" id="28002"/>
    <lineage>
        <taxon>Eukaryota</taxon>
        <taxon>Metamonada</taxon>
        <taxon>Diplomonadida</taxon>
        <taxon>Hexamitidae</taxon>
        <taxon>Hexamitinae</taxon>
        <taxon>Hexamita</taxon>
    </lineage>
</organism>
<sequence>MQSGQITFSQPQYTFYSLYTEKIQDFTLKFTHSVKDLPSFALFGFTADIMTIDSNIQVKITEQLAEGALLCLQCNLNIQSSDLLFVASGQNISGLVLIVKVSLQIKQSLVQQRLTGCFVGGLILYAKNSELSMQNSNISVYCDSLNISGSLIVFVNGPAAINIQSVRICNNSIQFIGDGLSIITDIT</sequence>
<gene>
    <name evidence="2" type="ORF">HINF_LOCUS23308</name>
    <name evidence="1" type="ORF">HINF_LOCUS33244</name>
</gene>
<comment type="caution">
    <text evidence="1">The sequence shown here is derived from an EMBL/GenBank/DDBJ whole genome shotgun (WGS) entry which is preliminary data.</text>
</comment>
<dbReference type="Proteomes" id="UP001642409">
    <property type="component" value="Unassembled WGS sequence"/>
</dbReference>
<dbReference type="EMBL" id="CATOUU010000747">
    <property type="protein sequence ID" value="CAI9945599.1"/>
    <property type="molecule type" value="Genomic_DNA"/>
</dbReference>
<dbReference type="EMBL" id="CAXDID020000066">
    <property type="protein sequence ID" value="CAL6012445.1"/>
    <property type="molecule type" value="Genomic_DNA"/>
</dbReference>
<evidence type="ECO:0000313" key="3">
    <source>
        <dbReference type="Proteomes" id="UP001642409"/>
    </source>
</evidence>
<reference evidence="1" key="1">
    <citation type="submission" date="2023-06" db="EMBL/GenBank/DDBJ databases">
        <authorList>
            <person name="Kurt Z."/>
        </authorList>
    </citation>
    <scope>NUCLEOTIDE SEQUENCE</scope>
</reference>
<name>A0AA86PSY9_9EUKA</name>
<evidence type="ECO:0000313" key="1">
    <source>
        <dbReference type="EMBL" id="CAI9945599.1"/>
    </source>
</evidence>
<protein>
    <submittedName>
        <fullName evidence="2">Hypothetical_protein</fullName>
    </submittedName>
</protein>
<dbReference type="AlphaFoldDB" id="A0AA86PSY9"/>
<accession>A0AA86PSY9</accession>